<feature type="domain" description="PAC" evidence="7">
    <location>
        <begin position="365"/>
        <end position="417"/>
    </location>
</feature>
<protein>
    <recommendedName>
        <fullName evidence="2">histidine kinase</fullName>
        <ecNumber evidence="2">2.7.13.3</ecNumber>
    </recommendedName>
</protein>
<dbReference type="PROSITE" id="PS50112">
    <property type="entry name" value="PAS"/>
    <property type="match status" value="4"/>
</dbReference>
<organism evidence="8 9">
    <name type="scientific">Pedobacter ginsengiterrae</name>
    <dbReference type="NCBI Taxonomy" id="871696"/>
    <lineage>
        <taxon>Bacteria</taxon>
        <taxon>Pseudomonadati</taxon>
        <taxon>Bacteroidota</taxon>
        <taxon>Sphingobacteriia</taxon>
        <taxon>Sphingobacteriales</taxon>
        <taxon>Sphingobacteriaceae</taxon>
        <taxon>Pedobacter</taxon>
    </lineage>
</organism>
<dbReference type="Pfam" id="PF08447">
    <property type="entry name" value="PAS_3"/>
    <property type="match status" value="3"/>
</dbReference>
<dbReference type="SMART" id="SM00086">
    <property type="entry name" value="PAC"/>
    <property type="match status" value="5"/>
</dbReference>
<dbReference type="Pfam" id="PF13426">
    <property type="entry name" value="PAS_9"/>
    <property type="match status" value="2"/>
</dbReference>
<feature type="domain" description="PAC" evidence="7">
    <location>
        <begin position="491"/>
        <end position="545"/>
    </location>
</feature>
<evidence type="ECO:0000313" key="8">
    <source>
        <dbReference type="EMBL" id="GAA3955867.1"/>
    </source>
</evidence>
<evidence type="ECO:0000259" key="7">
    <source>
        <dbReference type="PROSITE" id="PS50113"/>
    </source>
</evidence>
<sequence length="1150" mass="130953">MGNDTQDVFLELPIAVKLLASITQSVALLRVNNSKITIEGTNEQFVQTAGLTALDINGVDLKEFYKTSDSCAQILRSIFSSAEKKNSTEERVSLNLDNISAQSFSFCVKNQFLYSKDDSVFVLHTLSAVQEADGLKLNNLPIAKRNSALQEAEKNLSAEILLRSEKRFRALVHDGSDMIAILDDKANYTYVSNSVRFVLDFEPEIFIGSNAFDFIHPDDIEIANSEFSNAAGKRKFSLSPFRFRHNNGNWRWVQTVITDLRQTPAVNGFVANSRDVTDLIEARMALERSNERYRFVGRATSDAVWDCDLVNGTMFWGEGFLKLFGYTDETLNSDLQTWESRIHSMDIQRVKQQLDSFLCSSGTNWSDDYRFLKSDGTFAYVSDKAFVIRDESGAPLRLIGAMQDITLKKQEDIRLRIMESVVTNTIDAVLVAEVVHGADFFTKVMFVNAAFEEMTGYTLQEIEGTSPWFLQGIDSDPLELGKLVDCIRNNRSYKGAIVNYRKDGTAIWVNYSVTPVADQKGEYTHWIAILRDITKEKQQEQQAMLLSRITEIFNEDPGLKSSAREVLCEIADFGDFAFANLWLLEEVRDNLELIAECFGPGFIKPIIGRQFSQSLLQQYVGQIKSGAKNAVWSVKSPDGENKKYIKDLFGLPLFHHDKFIGALILGSSNEDKVAAKALPESLGKHLGTELHRKKLEQELDQIFRVAPDVIAITDYQGNFRKLNPAASKILGYSMEELLSRPAIDFLHPLEREQTLEQLDKLKGSEDCYYIEARYLTSCGRSKWLAWTSQPIEKDQLIYSVAKDITEKKEMEELLFRSNSLARIGSWEITIPEKRIHWSEITREILKVGADFEPQEENPLGVFYPKEAIDKMDTRMQDCIHFGIPWDEVLQVTTISGELKWIRNIGSSEMVNGQCIRLFGSLQDIDTQKRTEISEMRVKADLKASEKRYSELFHLSPLPMWVYDFETLKFLDVNETALSTYGFSRSEFLKMSIMDIRPKSEIDKVQNVINETRKSGKSIYQGSFIHQKKNGQLMHVDLKSNTIIFKGKKAKLIVVNDISERIEYFHAIEKRNERLREIAWIQSHKVRAPLAKLMGLVNMLSSKTFEDAGVTKILDYIDSSANELDSIIREVTSKSEDVDRLMTNGKENFDN</sequence>
<dbReference type="InterPro" id="IPR052162">
    <property type="entry name" value="Sensor_kinase/Photoreceptor"/>
</dbReference>
<dbReference type="SMART" id="SM00091">
    <property type="entry name" value="PAS"/>
    <property type="match status" value="5"/>
</dbReference>
<evidence type="ECO:0000256" key="2">
    <source>
        <dbReference type="ARBA" id="ARBA00012438"/>
    </source>
</evidence>
<dbReference type="EMBL" id="BAABAK010000003">
    <property type="protein sequence ID" value="GAA3955867.1"/>
    <property type="molecule type" value="Genomic_DNA"/>
</dbReference>
<evidence type="ECO:0000256" key="3">
    <source>
        <dbReference type="ARBA" id="ARBA00022553"/>
    </source>
</evidence>
<keyword evidence="9" id="KW-1185">Reference proteome</keyword>
<evidence type="ECO:0000256" key="1">
    <source>
        <dbReference type="ARBA" id="ARBA00000085"/>
    </source>
</evidence>
<dbReference type="Gene3D" id="3.30.450.40">
    <property type="match status" value="1"/>
</dbReference>
<evidence type="ECO:0000259" key="6">
    <source>
        <dbReference type="PROSITE" id="PS50112"/>
    </source>
</evidence>
<feature type="domain" description="PAS" evidence="6">
    <location>
        <begin position="695"/>
        <end position="765"/>
    </location>
</feature>
<dbReference type="InterPro" id="IPR013655">
    <property type="entry name" value="PAS_fold_3"/>
</dbReference>
<accession>A0ABP7NX05</accession>
<dbReference type="EC" id="2.7.13.3" evidence="2"/>
<dbReference type="PANTHER" id="PTHR43304">
    <property type="entry name" value="PHYTOCHROME-LIKE PROTEIN CPH1"/>
    <property type="match status" value="1"/>
</dbReference>
<name>A0ABP7NX05_9SPHI</name>
<keyword evidence="4" id="KW-0808">Transferase</keyword>
<evidence type="ECO:0000313" key="9">
    <source>
        <dbReference type="Proteomes" id="UP001501081"/>
    </source>
</evidence>
<reference evidence="9" key="1">
    <citation type="journal article" date="2019" name="Int. J. Syst. Evol. Microbiol.">
        <title>The Global Catalogue of Microorganisms (GCM) 10K type strain sequencing project: providing services to taxonomists for standard genome sequencing and annotation.</title>
        <authorList>
            <consortium name="The Broad Institute Genomics Platform"/>
            <consortium name="The Broad Institute Genome Sequencing Center for Infectious Disease"/>
            <person name="Wu L."/>
            <person name="Ma J."/>
        </authorList>
    </citation>
    <scope>NUCLEOTIDE SEQUENCE [LARGE SCALE GENOMIC DNA]</scope>
    <source>
        <strain evidence="9">JCM 17338</strain>
    </source>
</reference>
<dbReference type="SUPFAM" id="SSF47384">
    <property type="entry name" value="Homodimeric domain of signal transducing histidine kinase"/>
    <property type="match status" value="1"/>
</dbReference>
<dbReference type="PROSITE" id="PS50113">
    <property type="entry name" value="PAC"/>
    <property type="match status" value="3"/>
</dbReference>
<feature type="domain" description="PAS" evidence="6">
    <location>
        <begin position="944"/>
        <end position="1015"/>
    </location>
</feature>
<dbReference type="RefSeq" id="WP_344765022.1">
    <property type="nucleotide sequence ID" value="NZ_BAABAK010000003.1"/>
</dbReference>
<dbReference type="InterPro" id="IPR001610">
    <property type="entry name" value="PAC"/>
</dbReference>
<comment type="caution">
    <text evidence="8">The sequence shown here is derived from an EMBL/GenBank/DDBJ whole genome shotgun (WGS) entry which is preliminary data.</text>
</comment>
<dbReference type="InterPro" id="IPR036097">
    <property type="entry name" value="HisK_dim/P_sf"/>
</dbReference>
<keyword evidence="3" id="KW-0597">Phosphoprotein</keyword>
<dbReference type="InterPro" id="IPR000014">
    <property type="entry name" value="PAS"/>
</dbReference>
<evidence type="ECO:0000256" key="4">
    <source>
        <dbReference type="ARBA" id="ARBA00022679"/>
    </source>
</evidence>
<dbReference type="InterPro" id="IPR029016">
    <property type="entry name" value="GAF-like_dom_sf"/>
</dbReference>
<dbReference type="Proteomes" id="UP001501081">
    <property type="component" value="Unassembled WGS sequence"/>
</dbReference>
<dbReference type="SUPFAM" id="SSF55785">
    <property type="entry name" value="PYP-like sensor domain (PAS domain)"/>
    <property type="match status" value="6"/>
</dbReference>
<dbReference type="PANTHER" id="PTHR43304:SF1">
    <property type="entry name" value="PAC DOMAIN-CONTAINING PROTEIN"/>
    <property type="match status" value="1"/>
</dbReference>
<feature type="domain" description="PAS" evidence="6">
    <location>
        <begin position="414"/>
        <end position="466"/>
    </location>
</feature>
<comment type="catalytic activity">
    <reaction evidence="1">
        <text>ATP + protein L-histidine = ADP + protein N-phospho-L-histidine.</text>
        <dbReference type="EC" id="2.7.13.3"/>
    </reaction>
</comment>
<keyword evidence="5" id="KW-0418">Kinase</keyword>
<dbReference type="InterPro" id="IPR000700">
    <property type="entry name" value="PAS-assoc_C"/>
</dbReference>
<evidence type="ECO:0000256" key="5">
    <source>
        <dbReference type="ARBA" id="ARBA00022777"/>
    </source>
</evidence>
<dbReference type="NCBIfam" id="TIGR00229">
    <property type="entry name" value="sensory_box"/>
    <property type="match status" value="5"/>
</dbReference>
<feature type="domain" description="PAC" evidence="7">
    <location>
        <begin position="237"/>
        <end position="288"/>
    </location>
</feature>
<proteinExistence type="predicted"/>
<dbReference type="Gene3D" id="3.30.450.20">
    <property type="entry name" value="PAS domain"/>
    <property type="match status" value="6"/>
</dbReference>
<feature type="domain" description="PAS" evidence="6">
    <location>
        <begin position="164"/>
        <end position="234"/>
    </location>
</feature>
<dbReference type="CDD" id="cd00130">
    <property type="entry name" value="PAS"/>
    <property type="match status" value="5"/>
</dbReference>
<gene>
    <name evidence="8" type="ORF">GCM10022246_07350</name>
</gene>
<dbReference type="InterPro" id="IPR035965">
    <property type="entry name" value="PAS-like_dom_sf"/>
</dbReference>